<protein>
    <submittedName>
        <fullName evidence="1">Uncharacterized protein</fullName>
    </submittedName>
</protein>
<dbReference type="AlphaFoldDB" id="A0A6G1FDC4"/>
<proteinExistence type="predicted"/>
<dbReference type="Proteomes" id="UP000479710">
    <property type="component" value="Unassembled WGS sequence"/>
</dbReference>
<dbReference type="EMBL" id="SPHZ02000001">
    <property type="protein sequence ID" value="KAF0934859.1"/>
    <property type="molecule type" value="Genomic_DNA"/>
</dbReference>
<comment type="caution">
    <text evidence="1">The sequence shown here is derived from an EMBL/GenBank/DDBJ whole genome shotgun (WGS) entry which is preliminary data.</text>
</comment>
<evidence type="ECO:0000313" key="2">
    <source>
        <dbReference type="Proteomes" id="UP000479710"/>
    </source>
</evidence>
<organism evidence="1 2">
    <name type="scientific">Oryza meyeriana var. granulata</name>
    <dbReference type="NCBI Taxonomy" id="110450"/>
    <lineage>
        <taxon>Eukaryota</taxon>
        <taxon>Viridiplantae</taxon>
        <taxon>Streptophyta</taxon>
        <taxon>Embryophyta</taxon>
        <taxon>Tracheophyta</taxon>
        <taxon>Spermatophyta</taxon>
        <taxon>Magnoliopsida</taxon>
        <taxon>Liliopsida</taxon>
        <taxon>Poales</taxon>
        <taxon>Poaceae</taxon>
        <taxon>BOP clade</taxon>
        <taxon>Oryzoideae</taxon>
        <taxon>Oryzeae</taxon>
        <taxon>Oryzinae</taxon>
        <taxon>Oryza</taxon>
        <taxon>Oryza meyeriana</taxon>
    </lineage>
</organism>
<keyword evidence="2" id="KW-1185">Reference proteome</keyword>
<sequence length="158" mass="17212">MNKNIDRREMRLLGITQVEYTTLRNPGDLRLQLVLLLKADVESDDPSAGPATCVTLGSCTDEVMSIEQLIIHSGVSCSQAYDTPSSRTSILRNINWFLHIVVAKLEERSSEWNHHLGELGVEEALGVGALGGGAVLDGVHLVLVPQQQDLLSIIPFSP</sequence>
<name>A0A6G1FDC4_9ORYZ</name>
<accession>A0A6G1FDC4</accession>
<gene>
    <name evidence="1" type="ORF">E2562_028863</name>
</gene>
<reference evidence="1 2" key="1">
    <citation type="submission" date="2019-11" db="EMBL/GenBank/DDBJ databases">
        <title>Whole genome sequence of Oryza granulata.</title>
        <authorList>
            <person name="Li W."/>
        </authorList>
    </citation>
    <scope>NUCLEOTIDE SEQUENCE [LARGE SCALE GENOMIC DNA]</scope>
    <source>
        <strain evidence="2">cv. Menghai</strain>
        <tissue evidence="1">Leaf</tissue>
    </source>
</reference>
<evidence type="ECO:0000313" key="1">
    <source>
        <dbReference type="EMBL" id="KAF0934859.1"/>
    </source>
</evidence>